<dbReference type="InterPro" id="IPR036271">
    <property type="entry name" value="Tet_transcr_reg_TetR-rel_C_sf"/>
</dbReference>
<evidence type="ECO:0000256" key="1">
    <source>
        <dbReference type="ARBA" id="ARBA00022491"/>
    </source>
</evidence>
<dbReference type="Pfam" id="PF00440">
    <property type="entry name" value="TetR_N"/>
    <property type="match status" value="1"/>
</dbReference>
<dbReference type="InterPro" id="IPR009057">
    <property type="entry name" value="Homeodomain-like_sf"/>
</dbReference>
<dbReference type="OrthoDB" id="9798857at2"/>
<organism evidence="7 8">
    <name type="scientific">Variovorax paradoxus</name>
    <dbReference type="NCBI Taxonomy" id="34073"/>
    <lineage>
        <taxon>Bacteria</taxon>
        <taxon>Pseudomonadati</taxon>
        <taxon>Pseudomonadota</taxon>
        <taxon>Betaproteobacteria</taxon>
        <taxon>Burkholderiales</taxon>
        <taxon>Comamonadaceae</taxon>
        <taxon>Variovorax</taxon>
    </lineage>
</organism>
<protein>
    <submittedName>
        <fullName evidence="7">TetR family transcriptional regulator</fullName>
    </submittedName>
</protein>
<dbReference type="PROSITE" id="PS01081">
    <property type="entry name" value="HTH_TETR_1"/>
    <property type="match status" value="1"/>
</dbReference>
<dbReference type="Gene3D" id="1.10.357.10">
    <property type="entry name" value="Tetracycline Repressor, domain 2"/>
    <property type="match status" value="1"/>
</dbReference>
<name>A0A6I6HIL7_VARPD</name>
<sequence length="198" mass="21362">MRYPAAETAEKHQKILAEASRLFKERGFDGVSVSEIMKATGLTHGPFYNHFDSKEALMAECIAYSGDAALAYLEEAGKTPEGMRAYVRSYLSPEHRDSRAGGCLVAAFAAHAGQPGSEQAIGAPLTAYFKVLIDRFASKFPWRSKKTARGDAIRILASMYGGVVLARAMDDEALSEEILREVLAGLPATARAGAKESD</sequence>
<keyword evidence="3 5" id="KW-0238">DNA-binding</keyword>
<dbReference type="EMBL" id="CP046622">
    <property type="protein sequence ID" value="QGW81217.1"/>
    <property type="molecule type" value="Genomic_DNA"/>
</dbReference>
<keyword evidence="1" id="KW-0678">Repressor</keyword>
<accession>A0A6I6HIL7</accession>
<dbReference type="PANTHER" id="PTHR47506">
    <property type="entry name" value="TRANSCRIPTIONAL REGULATORY PROTEIN"/>
    <property type="match status" value="1"/>
</dbReference>
<dbReference type="SUPFAM" id="SSF46689">
    <property type="entry name" value="Homeodomain-like"/>
    <property type="match status" value="1"/>
</dbReference>
<reference evidence="7 8" key="1">
    <citation type="submission" date="2019-12" db="EMBL/GenBank/DDBJ databases">
        <title>Hybrid Genome Assemblies of two High G+C Isolates from Undergraduate Microbiology Courses.</title>
        <authorList>
            <person name="Ne Ville C.J."/>
            <person name="Enright D."/>
            <person name="Hernandez I."/>
            <person name="Dodsworth J."/>
            <person name="Orwin P.M."/>
        </authorList>
    </citation>
    <scope>NUCLEOTIDE SEQUENCE [LARGE SCALE GENOMIC DNA]</scope>
    <source>
        <strain evidence="7 8">CSUSB</strain>
    </source>
</reference>
<dbReference type="PRINTS" id="PR00455">
    <property type="entry name" value="HTHTETR"/>
</dbReference>
<proteinExistence type="predicted"/>
<evidence type="ECO:0000256" key="5">
    <source>
        <dbReference type="PROSITE-ProRule" id="PRU00335"/>
    </source>
</evidence>
<feature type="DNA-binding region" description="H-T-H motif" evidence="5">
    <location>
        <begin position="32"/>
        <end position="51"/>
    </location>
</feature>
<dbReference type="Gene3D" id="1.10.10.60">
    <property type="entry name" value="Homeodomain-like"/>
    <property type="match status" value="1"/>
</dbReference>
<evidence type="ECO:0000256" key="4">
    <source>
        <dbReference type="ARBA" id="ARBA00023163"/>
    </source>
</evidence>
<feature type="domain" description="HTH tetR-type" evidence="6">
    <location>
        <begin position="9"/>
        <end position="69"/>
    </location>
</feature>
<dbReference type="SUPFAM" id="SSF48498">
    <property type="entry name" value="Tetracyclin repressor-like, C-terminal domain"/>
    <property type="match status" value="1"/>
</dbReference>
<dbReference type="RefSeq" id="WP_157612662.1">
    <property type="nucleotide sequence ID" value="NZ_CP046622.1"/>
</dbReference>
<gene>
    <name evidence="7" type="ORF">GOQ09_06315</name>
</gene>
<dbReference type="Proteomes" id="UP000425817">
    <property type="component" value="Chromosome"/>
</dbReference>
<keyword evidence="4" id="KW-0804">Transcription</keyword>
<dbReference type="InterPro" id="IPR023772">
    <property type="entry name" value="DNA-bd_HTH_TetR-type_CS"/>
</dbReference>
<evidence type="ECO:0000313" key="7">
    <source>
        <dbReference type="EMBL" id="QGW81217.1"/>
    </source>
</evidence>
<dbReference type="InterPro" id="IPR001647">
    <property type="entry name" value="HTH_TetR"/>
</dbReference>
<evidence type="ECO:0000313" key="8">
    <source>
        <dbReference type="Proteomes" id="UP000425817"/>
    </source>
</evidence>
<dbReference type="PANTHER" id="PTHR47506:SF7">
    <property type="entry name" value="TRANSCRIPTIONAL REGULATORY PROTEIN"/>
    <property type="match status" value="1"/>
</dbReference>
<dbReference type="PROSITE" id="PS50977">
    <property type="entry name" value="HTH_TETR_2"/>
    <property type="match status" value="1"/>
</dbReference>
<dbReference type="GO" id="GO:0003677">
    <property type="term" value="F:DNA binding"/>
    <property type="evidence" value="ECO:0007669"/>
    <property type="project" value="UniProtKB-UniRule"/>
</dbReference>
<keyword evidence="2" id="KW-0805">Transcription regulation</keyword>
<evidence type="ECO:0000256" key="3">
    <source>
        <dbReference type="ARBA" id="ARBA00023125"/>
    </source>
</evidence>
<evidence type="ECO:0000259" key="6">
    <source>
        <dbReference type="PROSITE" id="PS50977"/>
    </source>
</evidence>
<dbReference type="AlphaFoldDB" id="A0A6I6HIL7"/>
<evidence type="ECO:0000256" key="2">
    <source>
        <dbReference type="ARBA" id="ARBA00023015"/>
    </source>
</evidence>